<dbReference type="InterPro" id="IPR014729">
    <property type="entry name" value="Rossmann-like_a/b/a_fold"/>
</dbReference>
<accession>A0A9Q7F140</accession>
<dbReference type="InterPro" id="IPR022310">
    <property type="entry name" value="NAD/GMP_synthase"/>
</dbReference>
<evidence type="ECO:0000256" key="7">
    <source>
        <dbReference type="ARBA" id="ARBA00023027"/>
    </source>
</evidence>
<feature type="binding site" description="in other chain" evidence="8">
    <location>
        <begin position="236"/>
        <end position="237"/>
    </location>
    <ligand>
        <name>deamido-NAD(+)</name>
        <dbReference type="ChEBI" id="CHEBI:58437"/>
        <note>ligand shared between two neighboring subunits</note>
    </ligand>
</feature>
<dbReference type="InterPro" id="IPR022926">
    <property type="entry name" value="NH(3)-dep_NAD(+)_synth"/>
</dbReference>
<dbReference type="GO" id="GO:0003952">
    <property type="term" value="F:NAD+ synthase (glutamine-hydrolyzing) activity"/>
    <property type="evidence" value="ECO:0007669"/>
    <property type="project" value="InterPro"/>
</dbReference>
<evidence type="ECO:0000256" key="3">
    <source>
        <dbReference type="ARBA" id="ARBA00022723"/>
    </source>
</evidence>
<keyword evidence="13" id="KW-1185">Reference proteome</keyword>
<evidence type="ECO:0000256" key="4">
    <source>
        <dbReference type="ARBA" id="ARBA00022741"/>
    </source>
</evidence>
<evidence type="ECO:0000256" key="6">
    <source>
        <dbReference type="ARBA" id="ARBA00022842"/>
    </source>
</evidence>
<evidence type="ECO:0000259" key="11">
    <source>
        <dbReference type="Pfam" id="PF02540"/>
    </source>
</evidence>
<dbReference type="InterPro" id="IPR003694">
    <property type="entry name" value="NAD_synthase"/>
</dbReference>
<evidence type="ECO:0000256" key="2">
    <source>
        <dbReference type="ARBA" id="ARBA00022598"/>
    </source>
</evidence>
<dbReference type="Pfam" id="PF02540">
    <property type="entry name" value="NAD_synthase"/>
    <property type="match status" value="1"/>
</dbReference>
<keyword evidence="3 8" id="KW-0479">Metal-binding</keyword>
<proteinExistence type="inferred from homology"/>
<keyword evidence="2 8" id="KW-0436">Ligase</keyword>
<dbReference type="GO" id="GO:0008795">
    <property type="term" value="F:NAD+ synthase activity"/>
    <property type="evidence" value="ECO:0007669"/>
    <property type="project" value="UniProtKB-UniRule"/>
</dbReference>
<dbReference type="PANTHER" id="PTHR23090">
    <property type="entry name" value="NH 3 /GLUTAMINE-DEPENDENT NAD + SYNTHETASE"/>
    <property type="match status" value="1"/>
</dbReference>
<feature type="binding site" evidence="8">
    <location>
        <position position="168"/>
    </location>
    <ligand>
        <name>ATP</name>
        <dbReference type="ChEBI" id="CHEBI:30616"/>
    </ligand>
</feature>
<dbReference type="EMBL" id="CP072943">
    <property type="protein sequence ID" value="QTX33582.1"/>
    <property type="molecule type" value="Genomic_DNA"/>
</dbReference>
<dbReference type="PANTHER" id="PTHR23090:SF9">
    <property type="entry name" value="GLUTAMINE-DEPENDENT NAD(+) SYNTHETASE"/>
    <property type="match status" value="1"/>
</dbReference>
<feature type="binding site" evidence="8">
    <location>
        <begin position="34"/>
        <end position="41"/>
    </location>
    <ligand>
        <name>ATP</name>
        <dbReference type="ChEBI" id="CHEBI:30616"/>
    </ligand>
</feature>
<dbReference type="GO" id="GO:0005737">
    <property type="term" value="C:cytoplasm"/>
    <property type="evidence" value="ECO:0007669"/>
    <property type="project" value="InterPro"/>
</dbReference>
<evidence type="ECO:0000256" key="9">
    <source>
        <dbReference type="RuleBase" id="RU003811"/>
    </source>
</evidence>
<dbReference type="NCBIfam" id="TIGR00552">
    <property type="entry name" value="nadE"/>
    <property type="match status" value="1"/>
</dbReference>
<dbReference type="Proteomes" id="UP000671879">
    <property type="component" value="Chromosome"/>
</dbReference>
<gene>
    <name evidence="8 12" type="primary">nadE</name>
    <name evidence="12" type="ORF">KAR29_06945</name>
</gene>
<sequence>MNDFYRNPKELVKGITSWLEEHLAAAGAKGALLGLSGGIDSSLLAVLLRRVCGSSMAGLIMPCHSDPRDEKDARQLAETFDIPTERIDLGPAFDQLCTSLPPEDQKRATPLSLGNVKARLRMATLYAVAQPRGFLVCGTSNRVEWTVGYFTKYGDSGSDLLPLADLLKGEVLSIARYLGVPEGIINKPPSAGLWPGQTDEGEMGVSYDALDRYLAFGTATPEVLAFVKKAEIRSEHKRSFPPRCLLPGGDLSEE</sequence>
<dbReference type="KEGG" id="aram:KAR29_06945"/>
<comment type="pathway">
    <text evidence="8">Cofactor biosynthesis; NAD(+) biosynthesis; NAD(+) from deamido-NAD(+) (ammonia route): step 1/1.</text>
</comment>
<comment type="function">
    <text evidence="8">Catalyzes the ATP-dependent amidation of deamido-NAD to form NAD. Uses ammonia as a nitrogen source.</text>
</comment>
<dbReference type="EC" id="6.3.1.5" evidence="8 10"/>
<feature type="binding site" evidence="8">
    <location>
        <position position="40"/>
    </location>
    <ligand>
        <name>Mg(2+)</name>
        <dbReference type="ChEBI" id="CHEBI:18420"/>
    </ligand>
</feature>
<dbReference type="SUPFAM" id="SSF52402">
    <property type="entry name" value="Adenine nucleotide alpha hydrolases-like"/>
    <property type="match status" value="1"/>
</dbReference>
<dbReference type="Gene3D" id="3.40.50.620">
    <property type="entry name" value="HUPs"/>
    <property type="match status" value="1"/>
</dbReference>
<keyword evidence="4 8" id="KW-0547">Nucleotide-binding</keyword>
<feature type="binding site" evidence="8">
    <location>
        <position position="159"/>
    </location>
    <ligand>
        <name>deamido-NAD(+)</name>
        <dbReference type="ChEBI" id="CHEBI:58437"/>
        <note>ligand shared between two neighboring subunits</note>
    </ligand>
</feature>
<feature type="binding site" evidence="8">
    <location>
        <position position="139"/>
    </location>
    <ligand>
        <name>ATP</name>
        <dbReference type="ChEBI" id="CHEBI:30616"/>
    </ligand>
</feature>
<dbReference type="AlphaFoldDB" id="A0A9Q7F140"/>
<feature type="binding site" evidence="8">
    <location>
        <position position="144"/>
    </location>
    <ligand>
        <name>Mg(2+)</name>
        <dbReference type="ChEBI" id="CHEBI:18420"/>
    </ligand>
</feature>
<dbReference type="GO" id="GO:0046872">
    <property type="term" value="F:metal ion binding"/>
    <property type="evidence" value="ECO:0007669"/>
    <property type="project" value="UniProtKB-KW"/>
</dbReference>
<evidence type="ECO:0000256" key="5">
    <source>
        <dbReference type="ARBA" id="ARBA00022840"/>
    </source>
</evidence>
<protein>
    <recommendedName>
        <fullName evidence="8 10">NH(3)-dependent NAD(+) synthetase</fullName>
        <ecNumber evidence="8 10">6.3.1.5</ecNumber>
    </recommendedName>
</protein>
<dbReference type="GO" id="GO:0004359">
    <property type="term" value="F:glutaminase activity"/>
    <property type="evidence" value="ECO:0007669"/>
    <property type="project" value="InterPro"/>
</dbReference>
<dbReference type="CDD" id="cd00553">
    <property type="entry name" value="NAD_synthase"/>
    <property type="match status" value="1"/>
</dbReference>
<keyword evidence="7 8" id="KW-0520">NAD</keyword>
<evidence type="ECO:0000313" key="12">
    <source>
        <dbReference type="EMBL" id="QTX33582.1"/>
    </source>
</evidence>
<comment type="similarity">
    <text evidence="1 8 9">Belongs to the NAD synthetase family.</text>
</comment>
<feature type="binding site" description="in other chain" evidence="8">
    <location>
        <position position="152"/>
    </location>
    <ligand>
        <name>deamido-NAD(+)</name>
        <dbReference type="ChEBI" id="CHEBI:58437"/>
        <note>ligand shared between two neighboring subunits</note>
    </ligand>
</feature>
<dbReference type="GO" id="GO:0009435">
    <property type="term" value="P:NAD+ biosynthetic process"/>
    <property type="evidence" value="ECO:0007669"/>
    <property type="project" value="UniProtKB-UniRule"/>
</dbReference>
<reference evidence="13" key="1">
    <citation type="submission" date="2021-04" db="EMBL/GenBank/DDBJ databases">
        <title>A novel Synergistetes isolate from a pyrite-forming mixed culture.</title>
        <authorList>
            <person name="Bunk B."/>
            <person name="Sproer C."/>
            <person name="Spring S."/>
            <person name="Pester M."/>
        </authorList>
    </citation>
    <scope>NUCLEOTIDE SEQUENCE [LARGE SCALE GENOMIC DNA]</scope>
    <source>
        <strain evidence="13">J.5.4.2-T.3.5.2</strain>
    </source>
</reference>
<organism evidence="12 13">
    <name type="scientific">Aminithiophilus ramosus</name>
    <dbReference type="NCBI Taxonomy" id="3029084"/>
    <lineage>
        <taxon>Bacteria</taxon>
        <taxon>Thermotogati</taxon>
        <taxon>Synergistota</taxon>
        <taxon>Synergistia</taxon>
        <taxon>Synergistales</taxon>
        <taxon>Aminithiophilaceae</taxon>
        <taxon>Aminithiophilus</taxon>
    </lineage>
</organism>
<comment type="subunit">
    <text evidence="8">Homodimer.</text>
</comment>
<dbReference type="HAMAP" id="MF_00193">
    <property type="entry name" value="NadE_ammonia_dep"/>
    <property type="match status" value="1"/>
</dbReference>
<keyword evidence="6 8" id="KW-0460">Magnesium</keyword>
<dbReference type="RefSeq" id="WP_274374866.1">
    <property type="nucleotide sequence ID" value="NZ_CP072943.1"/>
</dbReference>
<name>A0A9Q7F140_9BACT</name>
<evidence type="ECO:0000313" key="13">
    <source>
        <dbReference type="Proteomes" id="UP000671879"/>
    </source>
</evidence>
<evidence type="ECO:0000256" key="1">
    <source>
        <dbReference type="ARBA" id="ARBA00005859"/>
    </source>
</evidence>
<evidence type="ECO:0000256" key="10">
    <source>
        <dbReference type="RuleBase" id="RU003812"/>
    </source>
</evidence>
<feature type="binding site" evidence="8">
    <location>
        <position position="190"/>
    </location>
    <ligand>
        <name>ATP</name>
        <dbReference type="ChEBI" id="CHEBI:30616"/>
    </ligand>
</feature>
<evidence type="ECO:0000256" key="8">
    <source>
        <dbReference type="HAMAP-Rule" id="MF_00193"/>
    </source>
</evidence>
<keyword evidence="5 8" id="KW-0067">ATP-binding</keyword>
<dbReference type="GO" id="GO:0005524">
    <property type="term" value="F:ATP binding"/>
    <property type="evidence" value="ECO:0007669"/>
    <property type="project" value="UniProtKB-UniRule"/>
</dbReference>
<feature type="domain" description="NAD/GMP synthase" evidence="11">
    <location>
        <begin position="12"/>
        <end position="218"/>
    </location>
</feature>
<comment type="catalytic activity">
    <reaction evidence="8 10">
        <text>deamido-NAD(+) + NH4(+) + ATP = AMP + diphosphate + NAD(+) + H(+)</text>
        <dbReference type="Rhea" id="RHEA:21188"/>
        <dbReference type="ChEBI" id="CHEBI:15378"/>
        <dbReference type="ChEBI" id="CHEBI:28938"/>
        <dbReference type="ChEBI" id="CHEBI:30616"/>
        <dbReference type="ChEBI" id="CHEBI:33019"/>
        <dbReference type="ChEBI" id="CHEBI:57540"/>
        <dbReference type="ChEBI" id="CHEBI:58437"/>
        <dbReference type="ChEBI" id="CHEBI:456215"/>
        <dbReference type="EC" id="6.3.1.5"/>
    </reaction>
</comment>
<feature type="binding site" description="in other chain" evidence="8">
    <location>
        <position position="119"/>
    </location>
    <ligand>
        <name>deamido-NAD(+)</name>
        <dbReference type="ChEBI" id="CHEBI:58437"/>
        <note>ligand shared between two neighboring subunits</note>
    </ligand>
</feature>